<gene>
    <name evidence="2" type="ORF">GMARGA_LOCUS26418</name>
</gene>
<accession>A0ABN7W476</accession>
<reference evidence="2 3" key="1">
    <citation type="submission" date="2021-06" db="EMBL/GenBank/DDBJ databases">
        <authorList>
            <person name="Kallberg Y."/>
            <person name="Tangrot J."/>
            <person name="Rosling A."/>
        </authorList>
    </citation>
    <scope>NUCLEOTIDE SEQUENCE [LARGE SCALE GENOMIC DNA]</scope>
    <source>
        <strain evidence="2 3">120-4 pot B 10/14</strain>
    </source>
</reference>
<name>A0ABN7W476_GIGMA</name>
<comment type="caution">
    <text evidence="2">The sequence shown here is derived from an EMBL/GenBank/DDBJ whole genome shotgun (WGS) entry which is preliminary data.</text>
</comment>
<feature type="non-terminal residue" evidence="2">
    <location>
        <position position="209"/>
    </location>
</feature>
<evidence type="ECO:0000313" key="2">
    <source>
        <dbReference type="EMBL" id="CAG8815968.1"/>
    </source>
</evidence>
<keyword evidence="1" id="KW-0472">Membrane</keyword>
<organism evidence="2 3">
    <name type="scientific">Gigaspora margarita</name>
    <dbReference type="NCBI Taxonomy" id="4874"/>
    <lineage>
        <taxon>Eukaryota</taxon>
        <taxon>Fungi</taxon>
        <taxon>Fungi incertae sedis</taxon>
        <taxon>Mucoromycota</taxon>
        <taxon>Glomeromycotina</taxon>
        <taxon>Glomeromycetes</taxon>
        <taxon>Diversisporales</taxon>
        <taxon>Gigasporaceae</taxon>
        <taxon>Gigaspora</taxon>
    </lineage>
</organism>
<feature type="transmembrane region" description="Helical" evidence="1">
    <location>
        <begin position="99"/>
        <end position="120"/>
    </location>
</feature>
<protein>
    <submittedName>
        <fullName evidence="2">4501_t:CDS:1</fullName>
    </submittedName>
</protein>
<keyword evidence="1" id="KW-0812">Transmembrane</keyword>
<evidence type="ECO:0000313" key="3">
    <source>
        <dbReference type="Proteomes" id="UP000789901"/>
    </source>
</evidence>
<dbReference type="EMBL" id="CAJVQB010030732">
    <property type="protein sequence ID" value="CAG8815968.1"/>
    <property type="molecule type" value="Genomic_DNA"/>
</dbReference>
<keyword evidence="3" id="KW-1185">Reference proteome</keyword>
<evidence type="ECO:0000256" key="1">
    <source>
        <dbReference type="SAM" id="Phobius"/>
    </source>
</evidence>
<proteinExistence type="predicted"/>
<dbReference type="Proteomes" id="UP000789901">
    <property type="component" value="Unassembled WGS sequence"/>
</dbReference>
<keyword evidence="1" id="KW-1133">Transmembrane helix</keyword>
<feature type="transmembrane region" description="Helical" evidence="1">
    <location>
        <begin position="70"/>
        <end position="92"/>
    </location>
</feature>
<feature type="transmembrane region" description="Helical" evidence="1">
    <location>
        <begin position="126"/>
        <end position="145"/>
    </location>
</feature>
<sequence>MSARDSSPQRETSGSQITDTAKDYGTKAYETTTRIGYRYWEITRRYIEPVSQPMINSVKYLWENFPPVRWLTYVLCLFNSIPIALFIAWAIVTFGFVSALAGVGIVIVQGFFVFLGLAVFLPVAGFMLLVAFITACFATLGWAGFETASFGLSRLGLVNNRNLLGYGQAKAISSRGAFDSQSENQCNYASTSINFFSDEPLAAPVKIHS</sequence>